<accession>A0A8X8YHK2</accession>
<sequence>MLVVAFASLFPLVELSLLYCDRVLTMAVAGMHSVSAFGPFFRDSQTSVSRQWSDEPGTPRTRASSLLKMWRELEGDHVASPSYRPRGQRIAPRSDNGHECDISEDAYDTEALSVTRSEIDHDDNNSIISGQSSDLGELEWERVRQIFQEWMKGGSMGRSPHSFHLSNCSGPQWLGKNECERVRITREWGQMNSQQRNNQELVRDRGAEAVSCIEQVREGMAVSHCETTACRPIRRICGRQTLLDLLQRAQFERKAELQGLLEHRPVSNFTYRNRIQVITLSSDSLALCYSVYEGYKGHVQEVSSYVDVSQRDVPCDVGSVDTTEGQVLEGNATEQMSTAEGAGIIRGRGEITVTISNEFSLETGTLHSLCESRSGVSYDEETAAHTVDIEGNVDERPVDSVTDIEEWVDTSGESMARIWKETSGNKLLRDTSDNNAAEQDQMQESHDDWPNHDLQDAIDSWLAIPSGEVGDSVGRLNAFYYSDDNNVHSIELRELLSRRRVSGLLRSGFHESLDQRQQPNGDRAMEATERNSYDPASSFVSTPQPLWDEEMQGASLPHFNSTKVKQHAKHAGTVHGYANGAATGASSRGVSMGFCTDCCLCHDSNIDTLLYRCGHMCTCSKCAEKLIQYTGKCPMCRAPVVEAVRAYFIQ</sequence>
<protein>
    <recommendedName>
        <fullName evidence="4">RING-type domain-containing protein</fullName>
    </recommendedName>
</protein>
<evidence type="ECO:0000313" key="6">
    <source>
        <dbReference type="Proteomes" id="UP000298416"/>
    </source>
</evidence>
<evidence type="ECO:0000256" key="2">
    <source>
        <dbReference type="SAM" id="MobiDB-lite"/>
    </source>
</evidence>
<dbReference type="PANTHER" id="PTHR46519:SF3">
    <property type="entry name" value="RING_U-BOX SUPERFAMILY PROTEIN"/>
    <property type="match status" value="1"/>
</dbReference>
<evidence type="ECO:0000256" key="1">
    <source>
        <dbReference type="PROSITE-ProRule" id="PRU00175"/>
    </source>
</evidence>
<dbReference type="InterPro" id="IPR013083">
    <property type="entry name" value="Znf_RING/FYVE/PHD"/>
</dbReference>
<feature type="domain" description="RING-type" evidence="4">
    <location>
        <begin position="598"/>
        <end position="637"/>
    </location>
</feature>
<feature type="compositionally biased region" description="Basic and acidic residues" evidence="2">
    <location>
        <begin position="523"/>
        <end position="532"/>
    </location>
</feature>
<gene>
    <name evidence="5" type="ORF">SASPL_104640</name>
</gene>
<feature type="signal peptide" evidence="3">
    <location>
        <begin position="1"/>
        <end position="15"/>
    </location>
</feature>
<dbReference type="CDD" id="cd16647">
    <property type="entry name" value="mRING-HC-C3HC5_NEU1"/>
    <property type="match status" value="1"/>
</dbReference>
<dbReference type="Proteomes" id="UP000298416">
    <property type="component" value="Unassembled WGS sequence"/>
</dbReference>
<name>A0A8X8YHK2_SALSN</name>
<feature type="chain" id="PRO_5036483590" description="RING-type domain-containing protein" evidence="3">
    <location>
        <begin position="16"/>
        <end position="650"/>
    </location>
</feature>
<feature type="region of interest" description="Disordered" evidence="2">
    <location>
        <begin position="510"/>
        <end position="542"/>
    </location>
</feature>
<keyword evidence="1" id="KW-0863">Zinc-finger</keyword>
<keyword evidence="1" id="KW-0862">Zinc</keyword>
<evidence type="ECO:0000256" key="3">
    <source>
        <dbReference type="SAM" id="SignalP"/>
    </source>
</evidence>
<organism evidence="5">
    <name type="scientific">Salvia splendens</name>
    <name type="common">Scarlet sage</name>
    <dbReference type="NCBI Taxonomy" id="180675"/>
    <lineage>
        <taxon>Eukaryota</taxon>
        <taxon>Viridiplantae</taxon>
        <taxon>Streptophyta</taxon>
        <taxon>Embryophyta</taxon>
        <taxon>Tracheophyta</taxon>
        <taxon>Spermatophyta</taxon>
        <taxon>Magnoliopsida</taxon>
        <taxon>eudicotyledons</taxon>
        <taxon>Gunneridae</taxon>
        <taxon>Pentapetalae</taxon>
        <taxon>asterids</taxon>
        <taxon>lamiids</taxon>
        <taxon>Lamiales</taxon>
        <taxon>Lamiaceae</taxon>
        <taxon>Nepetoideae</taxon>
        <taxon>Mentheae</taxon>
        <taxon>Salviinae</taxon>
        <taxon>Salvia</taxon>
        <taxon>Salvia subgen. Calosphace</taxon>
        <taxon>core Calosphace</taxon>
    </lineage>
</organism>
<proteinExistence type="predicted"/>
<dbReference type="EMBL" id="PNBA02000002">
    <property type="protein sequence ID" value="KAG6433035.1"/>
    <property type="molecule type" value="Genomic_DNA"/>
</dbReference>
<keyword evidence="3" id="KW-0732">Signal</keyword>
<dbReference type="AlphaFoldDB" id="A0A8X8YHK2"/>
<reference evidence="5" key="1">
    <citation type="submission" date="2018-01" db="EMBL/GenBank/DDBJ databases">
        <authorList>
            <person name="Mao J.F."/>
        </authorList>
    </citation>
    <scope>NUCLEOTIDE SEQUENCE</scope>
    <source>
        <strain evidence="5">Huo1</strain>
        <tissue evidence="5">Leaf</tissue>
    </source>
</reference>
<feature type="region of interest" description="Disordered" evidence="2">
    <location>
        <begin position="81"/>
        <end position="101"/>
    </location>
</feature>
<reference evidence="5" key="2">
    <citation type="submission" date="2020-08" db="EMBL/GenBank/DDBJ databases">
        <title>Plant Genome Project.</title>
        <authorList>
            <person name="Zhang R.-G."/>
        </authorList>
    </citation>
    <scope>NUCLEOTIDE SEQUENCE</scope>
    <source>
        <strain evidence="5">Huo1</strain>
        <tissue evidence="5">Leaf</tissue>
    </source>
</reference>
<dbReference type="PANTHER" id="PTHR46519">
    <property type="entry name" value="RING/U-BOX SUPERFAMILY PROTEIN"/>
    <property type="match status" value="1"/>
</dbReference>
<dbReference type="Pfam" id="PF13920">
    <property type="entry name" value="zf-C3HC4_3"/>
    <property type="match status" value="1"/>
</dbReference>
<dbReference type="GO" id="GO:0008270">
    <property type="term" value="F:zinc ion binding"/>
    <property type="evidence" value="ECO:0007669"/>
    <property type="project" value="UniProtKB-KW"/>
</dbReference>
<evidence type="ECO:0000313" key="5">
    <source>
        <dbReference type="EMBL" id="KAG6433035.1"/>
    </source>
</evidence>
<keyword evidence="6" id="KW-1185">Reference proteome</keyword>
<comment type="caution">
    <text evidence="5">The sequence shown here is derived from an EMBL/GenBank/DDBJ whole genome shotgun (WGS) entry which is preliminary data.</text>
</comment>
<dbReference type="InterPro" id="IPR001841">
    <property type="entry name" value="Znf_RING"/>
</dbReference>
<keyword evidence="1" id="KW-0479">Metal-binding</keyword>
<dbReference type="SUPFAM" id="SSF57850">
    <property type="entry name" value="RING/U-box"/>
    <property type="match status" value="1"/>
</dbReference>
<evidence type="ECO:0000259" key="4">
    <source>
        <dbReference type="PROSITE" id="PS50089"/>
    </source>
</evidence>
<dbReference type="PROSITE" id="PS50089">
    <property type="entry name" value="ZF_RING_2"/>
    <property type="match status" value="1"/>
</dbReference>
<dbReference type="Gene3D" id="3.30.40.10">
    <property type="entry name" value="Zinc/RING finger domain, C3HC4 (zinc finger)"/>
    <property type="match status" value="1"/>
</dbReference>